<proteinExistence type="inferred from homology"/>
<accession>A0ABD0YXB0</accession>
<dbReference type="FunFam" id="3.15.10.30:FF:000001">
    <property type="entry name" value="Takeout-like protein 1"/>
    <property type="match status" value="1"/>
</dbReference>
<dbReference type="EMBL" id="JBFDAA010000001">
    <property type="protein sequence ID" value="KAL1140595.1"/>
    <property type="molecule type" value="Genomic_DNA"/>
</dbReference>
<gene>
    <name evidence="4" type="ORF">AAG570_000525</name>
</gene>
<dbReference type="SMART" id="SM00700">
    <property type="entry name" value="JHBP"/>
    <property type="match status" value="1"/>
</dbReference>
<evidence type="ECO:0000256" key="3">
    <source>
        <dbReference type="ARBA" id="ARBA00060902"/>
    </source>
</evidence>
<dbReference type="PANTHER" id="PTHR11008">
    <property type="entry name" value="PROTEIN TAKEOUT-LIKE PROTEIN"/>
    <property type="match status" value="1"/>
</dbReference>
<dbReference type="Pfam" id="PF06585">
    <property type="entry name" value="JHBP"/>
    <property type="match status" value="1"/>
</dbReference>
<dbReference type="PANTHER" id="PTHR11008:SF15">
    <property type="entry name" value="CIRCADIAN CLOCK-CONTROLLED PROTEIN"/>
    <property type="match status" value="1"/>
</dbReference>
<keyword evidence="2" id="KW-0090">Biological rhythms</keyword>
<keyword evidence="5" id="KW-1185">Reference proteome</keyword>
<dbReference type="GO" id="GO:0007623">
    <property type="term" value="P:circadian rhythm"/>
    <property type="evidence" value="ECO:0007669"/>
    <property type="project" value="UniProtKB-ARBA"/>
</dbReference>
<evidence type="ECO:0000313" key="5">
    <source>
        <dbReference type="Proteomes" id="UP001558652"/>
    </source>
</evidence>
<comment type="similarity">
    <text evidence="3">Belongs to the TO family.</text>
</comment>
<organism evidence="4 5">
    <name type="scientific">Ranatra chinensis</name>
    <dbReference type="NCBI Taxonomy" id="642074"/>
    <lineage>
        <taxon>Eukaryota</taxon>
        <taxon>Metazoa</taxon>
        <taxon>Ecdysozoa</taxon>
        <taxon>Arthropoda</taxon>
        <taxon>Hexapoda</taxon>
        <taxon>Insecta</taxon>
        <taxon>Pterygota</taxon>
        <taxon>Neoptera</taxon>
        <taxon>Paraneoptera</taxon>
        <taxon>Hemiptera</taxon>
        <taxon>Heteroptera</taxon>
        <taxon>Panheteroptera</taxon>
        <taxon>Nepomorpha</taxon>
        <taxon>Nepidae</taxon>
        <taxon>Ranatrinae</taxon>
        <taxon>Ranatra</taxon>
    </lineage>
</organism>
<evidence type="ECO:0000313" key="4">
    <source>
        <dbReference type="EMBL" id="KAL1140595.1"/>
    </source>
</evidence>
<dbReference type="InterPro" id="IPR038606">
    <property type="entry name" value="To_sf"/>
</dbReference>
<comment type="caution">
    <text evidence="4">The sequence shown here is derived from an EMBL/GenBank/DDBJ whole genome shotgun (WGS) entry which is preliminary data.</text>
</comment>
<name>A0ABD0YXB0_9HEMI</name>
<dbReference type="Proteomes" id="UP001558652">
    <property type="component" value="Unassembled WGS sequence"/>
</dbReference>
<reference evidence="4 5" key="1">
    <citation type="submission" date="2024-07" db="EMBL/GenBank/DDBJ databases">
        <title>Chromosome-level genome assembly of the water stick insect Ranatra chinensis (Heteroptera: Nepidae).</title>
        <authorList>
            <person name="Liu X."/>
        </authorList>
    </citation>
    <scope>NUCLEOTIDE SEQUENCE [LARGE SCALE GENOMIC DNA]</scope>
    <source>
        <strain evidence="4">Cailab_2021Rc</strain>
        <tissue evidence="4">Muscle</tissue>
    </source>
</reference>
<sequence length="213" mass="24830">MGSPDFDNCIKNALNEVRPFFKTGVPELNIPPFDPHLAKEVFQQRGGHLMNYKLWLKNVEEHGWTDSIVTKFRSNPTKRKVEYSQFFPEKFLRGEYEIDGHIMERKLKNKGFWNITLYDYIQTTTISRPNKSEKLKVNIEVQTIGNMDLHISNILGGRPVMESILDRLINRMWATGYPFVRPLINDLVSTAFTDIFNRAFNHLNLNEILPASK</sequence>
<dbReference type="InterPro" id="IPR010562">
    <property type="entry name" value="Haemolymph_juvenile_hormone-bd"/>
</dbReference>
<evidence type="ECO:0000256" key="1">
    <source>
        <dbReference type="ARBA" id="ARBA00022729"/>
    </source>
</evidence>
<protein>
    <submittedName>
        <fullName evidence="4">Uncharacterized protein</fullName>
    </submittedName>
</protein>
<dbReference type="Gene3D" id="3.15.10.30">
    <property type="entry name" value="Haemolymph juvenile hormone binding protein"/>
    <property type="match status" value="1"/>
</dbReference>
<evidence type="ECO:0000256" key="2">
    <source>
        <dbReference type="ARBA" id="ARBA00023108"/>
    </source>
</evidence>
<keyword evidence="1" id="KW-0732">Signal</keyword>
<dbReference type="AlphaFoldDB" id="A0ABD0YXB0"/>